<sequence length="185" mass="21255">MRTKLRLITFILLLLVLLANNVECLGGKSFSAQSQSNLTGKHYAVLMLCEPQPHESVVLNVSVTLNPFQENQLIKFQRAGAPFEISPLIENVTQVTVEASPWPIRLNIMRITFRIDSGLFKLHLNPDCETGEEYWTSLKMSSYWGRYIDCDKSETFCDDRSDEITACDRPSTYHVMWRSGIDRYE</sequence>
<evidence type="ECO:0000256" key="1">
    <source>
        <dbReference type="SAM" id="SignalP"/>
    </source>
</evidence>
<evidence type="ECO:0000313" key="3">
    <source>
        <dbReference type="Proteomes" id="UP001196413"/>
    </source>
</evidence>
<dbReference type="AlphaFoldDB" id="A0AAD5QJL0"/>
<accession>A0AAD5QJL0</accession>
<reference evidence="2" key="1">
    <citation type="submission" date="2021-06" db="EMBL/GenBank/DDBJ databases">
        <title>Parelaphostrongylus tenuis whole genome reference sequence.</title>
        <authorList>
            <person name="Garwood T.J."/>
            <person name="Larsen P.A."/>
            <person name="Fountain-Jones N.M."/>
            <person name="Garbe J.R."/>
            <person name="Macchietto M.G."/>
            <person name="Kania S.A."/>
            <person name="Gerhold R.W."/>
            <person name="Richards J.E."/>
            <person name="Wolf T.M."/>
        </authorList>
    </citation>
    <scope>NUCLEOTIDE SEQUENCE</scope>
    <source>
        <strain evidence="2">MNPRO001-30</strain>
        <tissue evidence="2">Meninges</tissue>
    </source>
</reference>
<name>A0AAD5QJL0_PARTN</name>
<feature type="signal peptide" evidence="1">
    <location>
        <begin position="1"/>
        <end position="24"/>
    </location>
</feature>
<dbReference type="EMBL" id="JAHQIW010001559">
    <property type="protein sequence ID" value="KAJ1352902.1"/>
    <property type="molecule type" value="Genomic_DNA"/>
</dbReference>
<keyword evidence="3" id="KW-1185">Reference proteome</keyword>
<feature type="chain" id="PRO_5042120379" evidence="1">
    <location>
        <begin position="25"/>
        <end position="185"/>
    </location>
</feature>
<protein>
    <submittedName>
        <fullName evidence="2">Uncharacterized protein</fullName>
    </submittedName>
</protein>
<gene>
    <name evidence="2" type="ORF">KIN20_009404</name>
</gene>
<proteinExistence type="predicted"/>
<keyword evidence="1" id="KW-0732">Signal</keyword>
<organism evidence="2 3">
    <name type="scientific">Parelaphostrongylus tenuis</name>
    <name type="common">Meningeal worm</name>
    <dbReference type="NCBI Taxonomy" id="148309"/>
    <lineage>
        <taxon>Eukaryota</taxon>
        <taxon>Metazoa</taxon>
        <taxon>Ecdysozoa</taxon>
        <taxon>Nematoda</taxon>
        <taxon>Chromadorea</taxon>
        <taxon>Rhabditida</taxon>
        <taxon>Rhabditina</taxon>
        <taxon>Rhabditomorpha</taxon>
        <taxon>Strongyloidea</taxon>
        <taxon>Metastrongylidae</taxon>
        <taxon>Parelaphostrongylus</taxon>
    </lineage>
</organism>
<comment type="caution">
    <text evidence="2">The sequence shown here is derived from an EMBL/GenBank/DDBJ whole genome shotgun (WGS) entry which is preliminary data.</text>
</comment>
<evidence type="ECO:0000313" key="2">
    <source>
        <dbReference type="EMBL" id="KAJ1352902.1"/>
    </source>
</evidence>
<dbReference type="Proteomes" id="UP001196413">
    <property type="component" value="Unassembled WGS sequence"/>
</dbReference>